<keyword evidence="4 5" id="KW-0472">Membrane</keyword>
<dbReference type="STRING" id="131310.A0A0N4ZWM1"/>
<dbReference type="AlphaFoldDB" id="A0A0N4ZWM1"/>
<dbReference type="Pfam" id="PF00083">
    <property type="entry name" value="Sugar_tr"/>
    <property type="match status" value="1"/>
</dbReference>
<keyword evidence="2 5" id="KW-0812">Transmembrane</keyword>
<protein>
    <submittedName>
        <fullName evidence="8">MFS domain-containing protein</fullName>
    </submittedName>
</protein>
<dbReference type="PROSITE" id="PS50850">
    <property type="entry name" value="MFS"/>
    <property type="match status" value="1"/>
</dbReference>
<evidence type="ECO:0000256" key="5">
    <source>
        <dbReference type="SAM" id="Phobius"/>
    </source>
</evidence>
<dbReference type="InterPro" id="IPR005828">
    <property type="entry name" value="MFS_sugar_transport-like"/>
</dbReference>
<evidence type="ECO:0000256" key="1">
    <source>
        <dbReference type="ARBA" id="ARBA00004141"/>
    </source>
</evidence>
<keyword evidence="7" id="KW-1185">Reference proteome</keyword>
<evidence type="ECO:0000256" key="4">
    <source>
        <dbReference type="ARBA" id="ARBA00023136"/>
    </source>
</evidence>
<evidence type="ECO:0000259" key="6">
    <source>
        <dbReference type="PROSITE" id="PS50850"/>
    </source>
</evidence>
<feature type="domain" description="Major facilitator superfamily (MFS) profile" evidence="6">
    <location>
        <begin position="1"/>
        <end position="122"/>
    </location>
</feature>
<dbReference type="InterPro" id="IPR005829">
    <property type="entry name" value="Sugar_transporter_CS"/>
</dbReference>
<dbReference type="PANTHER" id="PTHR24064">
    <property type="entry name" value="SOLUTE CARRIER FAMILY 22 MEMBER"/>
    <property type="match status" value="1"/>
</dbReference>
<reference evidence="8" key="1">
    <citation type="submission" date="2017-02" db="UniProtKB">
        <authorList>
            <consortium name="WormBaseParasite"/>
        </authorList>
    </citation>
    <scope>IDENTIFICATION</scope>
</reference>
<dbReference type="InterPro" id="IPR036259">
    <property type="entry name" value="MFS_trans_sf"/>
</dbReference>
<dbReference type="InterPro" id="IPR020846">
    <property type="entry name" value="MFS_dom"/>
</dbReference>
<dbReference type="Proteomes" id="UP000038045">
    <property type="component" value="Unplaced"/>
</dbReference>
<sequence length="122" mass="14165">MGFILLIATAFVNDPMVYIMIRFFLGLSIGGALNSSITYVLEVLPPQQRLFVKCFFNWGIARVAMTLICYFFNDYRSSLFFCGICLIPSLILLIFYFPESPTWYHHKNNEELMIKSEKKIAK</sequence>
<organism evidence="7 8">
    <name type="scientific">Parastrongyloides trichosuri</name>
    <name type="common">Possum-specific nematode worm</name>
    <dbReference type="NCBI Taxonomy" id="131310"/>
    <lineage>
        <taxon>Eukaryota</taxon>
        <taxon>Metazoa</taxon>
        <taxon>Ecdysozoa</taxon>
        <taxon>Nematoda</taxon>
        <taxon>Chromadorea</taxon>
        <taxon>Rhabditida</taxon>
        <taxon>Tylenchina</taxon>
        <taxon>Panagrolaimomorpha</taxon>
        <taxon>Strongyloidoidea</taxon>
        <taxon>Strongyloididae</taxon>
        <taxon>Parastrongyloides</taxon>
    </lineage>
</organism>
<feature type="transmembrane region" description="Helical" evidence="5">
    <location>
        <begin position="78"/>
        <end position="97"/>
    </location>
</feature>
<evidence type="ECO:0000256" key="3">
    <source>
        <dbReference type="ARBA" id="ARBA00022989"/>
    </source>
</evidence>
<feature type="transmembrane region" description="Helical" evidence="5">
    <location>
        <begin position="20"/>
        <end position="41"/>
    </location>
</feature>
<dbReference type="WBParaSite" id="PTRK_0001305025.1">
    <property type="protein sequence ID" value="PTRK_0001305025.1"/>
    <property type="gene ID" value="PTRK_0001305025"/>
</dbReference>
<dbReference type="GO" id="GO:0022857">
    <property type="term" value="F:transmembrane transporter activity"/>
    <property type="evidence" value="ECO:0007669"/>
    <property type="project" value="InterPro"/>
</dbReference>
<dbReference type="SUPFAM" id="SSF103473">
    <property type="entry name" value="MFS general substrate transporter"/>
    <property type="match status" value="1"/>
</dbReference>
<evidence type="ECO:0000313" key="7">
    <source>
        <dbReference type="Proteomes" id="UP000038045"/>
    </source>
</evidence>
<dbReference type="Gene3D" id="1.20.1250.20">
    <property type="entry name" value="MFS general substrate transporter like domains"/>
    <property type="match status" value="1"/>
</dbReference>
<dbReference type="PROSITE" id="PS00217">
    <property type="entry name" value="SUGAR_TRANSPORT_2"/>
    <property type="match status" value="1"/>
</dbReference>
<dbReference type="GO" id="GO:0016020">
    <property type="term" value="C:membrane"/>
    <property type="evidence" value="ECO:0007669"/>
    <property type="project" value="UniProtKB-SubCell"/>
</dbReference>
<accession>A0A0N4ZWM1</accession>
<proteinExistence type="predicted"/>
<keyword evidence="3 5" id="KW-1133">Transmembrane helix</keyword>
<evidence type="ECO:0000313" key="8">
    <source>
        <dbReference type="WBParaSite" id="PTRK_0001305025.1"/>
    </source>
</evidence>
<feature type="transmembrane region" description="Helical" evidence="5">
    <location>
        <begin position="50"/>
        <end position="72"/>
    </location>
</feature>
<name>A0A0N4ZWM1_PARTI</name>
<evidence type="ECO:0000256" key="2">
    <source>
        <dbReference type="ARBA" id="ARBA00022692"/>
    </source>
</evidence>
<comment type="subcellular location">
    <subcellularLocation>
        <location evidence="1">Membrane</location>
        <topology evidence="1">Multi-pass membrane protein</topology>
    </subcellularLocation>
</comment>